<dbReference type="AlphaFoldDB" id="A0AA36EXW6"/>
<sequence>MNKRSSSSSSSSSNACHWDGGNGGVAPDGSSSSSKFRRSILFDKMIATRIVLNNIWNAITIHGLSYEHICTRIKVMK</sequence>
<reference evidence="2" key="1">
    <citation type="submission" date="2023-08" db="EMBL/GenBank/DDBJ databases">
        <authorList>
            <person name="Alioto T."/>
            <person name="Alioto T."/>
            <person name="Gomez Garrido J."/>
        </authorList>
    </citation>
    <scope>NUCLEOTIDE SEQUENCE</scope>
</reference>
<evidence type="ECO:0000313" key="3">
    <source>
        <dbReference type="Proteomes" id="UP001162480"/>
    </source>
</evidence>
<protein>
    <submittedName>
        <fullName evidence="2">Uncharacterized protein</fullName>
    </submittedName>
</protein>
<feature type="compositionally biased region" description="Low complexity" evidence="1">
    <location>
        <begin position="1"/>
        <end position="13"/>
    </location>
</feature>
<dbReference type="EMBL" id="OX597815">
    <property type="protein sequence ID" value="CAI9717127.1"/>
    <property type="molecule type" value="Genomic_DNA"/>
</dbReference>
<proteinExistence type="predicted"/>
<name>A0AA36EXW6_OCTVU</name>
<organism evidence="2 3">
    <name type="scientific">Octopus vulgaris</name>
    <name type="common">Common octopus</name>
    <dbReference type="NCBI Taxonomy" id="6645"/>
    <lineage>
        <taxon>Eukaryota</taxon>
        <taxon>Metazoa</taxon>
        <taxon>Spiralia</taxon>
        <taxon>Lophotrochozoa</taxon>
        <taxon>Mollusca</taxon>
        <taxon>Cephalopoda</taxon>
        <taxon>Coleoidea</taxon>
        <taxon>Octopodiformes</taxon>
        <taxon>Octopoda</taxon>
        <taxon>Incirrata</taxon>
        <taxon>Octopodidae</taxon>
        <taxon>Octopus</taxon>
    </lineage>
</organism>
<feature type="region of interest" description="Disordered" evidence="1">
    <location>
        <begin position="1"/>
        <end position="34"/>
    </location>
</feature>
<keyword evidence="3" id="KW-1185">Reference proteome</keyword>
<accession>A0AA36EXW6</accession>
<dbReference type="Proteomes" id="UP001162480">
    <property type="component" value="Chromosome 2"/>
</dbReference>
<evidence type="ECO:0000313" key="2">
    <source>
        <dbReference type="EMBL" id="CAI9717127.1"/>
    </source>
</evidence>
<evidence type="ECO:0000256" key="1">
    <source>
        <dbReference type="SAM" id="MobiDB-lite"/>
    </source>
</evidence>
<gene>
    <name evidence="2" type="ORF">OCTVUL_1B008827</name>
</gene>